<name>A0A077Z7U4_TRITR</name>
<dbReference type="CDD" id="cd00190">
    <property type="entry name" value="Tryp_SPc"/>
    <property type="match status" value="1"/>
</dbReference>
<feature type="domain" description="Peptidase S1" evidence="8">
    <location>
        <begin position="58"/>
        <end position="315"/>
    </location>
</feature>
<dbReference type="PROSITE" id="PS50240">
    <property type="entry name" value="TRYPSIN_DOM"/>
    <property type="match status" value="1"/>
</dbReference>
<evidence type="ECO:0000256" key="4">
    <source>
        <dbReference type="ARBA" id="ARBA00022801"/>
    </source>
</evidence>
<evidence type="ECO:0000256" key="1">
    <source>
        <dbReference type="ARBA" id="ARBA00004613"/>
    </source>
</evidence>
<evidence type="ECO:0000259" key="8">
    <source>
        <dbReference type="PROSITE" id="PS50240"/>
    </source>
</evidence>
<evidence type="ECO:0000313" key="9">
    <source>
        <dbReference type="EMBL" id="CDW55844.1"/>
    </source>
</evidence>
<dbReference type="STRING" id="36087.A0A077Z7U4"/>
<protein>
    <submittedName>
        <fullName evidence="9">Newborn larvae specific serine protease ss2</fullName>
    </submittedName>
</protein>
<dbReference type="InterPro" id="IPR018114">
    <property type="entry name" value="TRYPSIN_HIS"/>
</dbReference>
<reference evidence="9" key="1">
    <citation type="submission" date="2014-01" db="EMBL/GenBank/DDBJ databases">
        <authorList>
            <person name="Aslett M."/>
        </authorList>
    </citation>
    <scope>NUCLEOTIDE SEQUENCE</scope>
</reference>
<keyword evidence="5 7" id="KW-0720">Serine protease</keyword>
<keyword evidence="2" id="KW-0964">Secreted</keyword>
<gene>
    <name evidence="9" type="ORF">TTRE_0000411801</name>
</gene>
<dbReference type="InterPro" id="IPR001254">
    <property type="entry name" value="Trypsin_dom"/>
</dbReference>
<dbReference type="InterPro" id="IPR050127">
    <property type="entry name" value="Serine_Proteases_S1"/>
</dbReference>
<keyword evidence="3 7" id="KW-0645">Protease</keyword>
<evidence type="ECO:0000256" key="3">
    <source>
        <dbReference type="ARBA" id="ARBA00022670"/>
    </source>
</evidence>
<dbReference type="PROSITE" id="PS00135">
    <property type="entry name" value="TRYPSIN_SER"/>
    <property type="match status" value="1"/>
</dbReference>
<dbReference type="InterPro" id="IPR009003">
    <property type="entry name" value="Peptidase_S1_PA"/>
</dbReference>
<dbReference type="Pfam" id="PF00089">
    <property type="entry name" value="Trypsin"/>
    <property type="match status" value="1"/>
</dbReference>
<proteinExistence type="predicted"/>
<evidence type="ECO:0000313" key="10">
    <source>
        <dbReference type="Proteomes" id="UP000030665"/>
    </source>
</evidence>
<keyword evidence="6" id="KW-1015">Disulfide bond</keyword>
<organism evidence="9 10">
    <name type="scientific">Trichuris trichiura</name>
    <name type="common">Whipworm</name>
    <name type="synonym">Trichocephalus trichiurus</name>
    <dbReference type="NCBI Taxonomy" id="36087"/>
    <lineage>
        <taxon>Eukaryota</taxon>
        <taxon>Metazoa</taxon>
        <taxon>Ecdysozoa</taxon>
        <taxon>Nematoda</taxon>
        <taxon>Enoplea</taxon>
        <taxon>Dorylaimia</taxon>
        <taxon>Trichinellida</taxon>
        <taxon>Trichuridae</taxon>
        <taxon>Trichuris</taxon>
    </lineage>
</organism>
<dbReference type="Gene3D" id="2.40.10.10">
    <property type="entry name" value="Trypsin-like serine proteases"/>
    <property type="match status" value="1"/>
</dbReference>
<sequence length="318" mass="35475">MKKGRHSFTVSRFFHSEYFCNFPGRYLISITCKLLQGICGRPVFPPRLPKKDEAGNRISNGAEAAMYSYPWQALVITRGPDAYRRCGGSFIHWREKNASSFVLTAAHCVLGNLPHLRGERLQLAKLEDLRVVLGAHDIDITSPEEQQLSVVKLAVAEYNETSFDQDIALLMLEKEVTYNDYIQGICLPHENEEPPGPESICVVTGWGQLAYCLFELLADGQYGEKLQELQVGVVGGQVNSPLFQEKSMVCTGHDEIDTGARKGDSGGPLACLKDGTFTLYGVLSFAFAEKCPLLKERQAFSKVSYYLPWIMKTISKFS</sequence>
<reference evidence="9" key="2">
    <citation type="submission" date="2014-03" db="EMBL/GenBank/DDBJ databases">
        <title>The whipworm genome and dual-species transcriptomics of an intimate host-pathogen interaction.</title>
        <authorList>
            <person name="Foth B.J."/>
            <person name="Tsai I.J."/>
            <person name="Reid A.J."/>
            <person name="Bancroft A.J."/>
            <person name="Nichol S."/>
            <person name="Tracey A."/>
            <person name="Holroyd N."/>
            <person name="Cotton J.A."/>
            <person name="Stanley E.J."/>
            <person name="Zarowiecki M."/>
            <person name="Liu J.Z."/>
            <person name="Huckvale T."/>
            <person name="Cooper P.J."/>
            <person name="Grencis R.K."/>
            <person name="Berriman M."/>
        </authorList>
    </citation>
    <scope>NUCLEOTIDE SEQUENCE [LARGE SCALE GENOMIC DNA]</scope>
</reference>
<evidence type="ECO:0000256" key="2">
    <source>
        <dbReference type="ARBA" id="ARBA00022525"/>
    </source>
</evidence>
<comment type="subcellular location">
    <subcellularLocation>
        <location evidence="1">Secreted</location>
    </subcellularLocation>
</comment>
<dbReference type="InterPro" id="IPR043504">
    <property type="entry name" value="Peptidase_S1_PA_chymotrypsin"/>
</dbReference>
<evidence type="ECO:0000256" key="5">
    <source>
        <dbReference type="ARBA" id="ARBA00022825"/>
    </source>
</evidence>
<dbReference type="InterPro" id="IPR033116">
    <property type="entry name" value="TRYPSIN_SER"/>
</dbReference>
<evidence type="ECO:0000256" key="7">
    <source>
        <dbReference type="RuleBase" id="RU363034"/>
    </source>
</evidence>
<keyword evidence="4 7" id="KW-0378">Hydrolase</keyword>
<accession>A0A077Z7U4</accession>
<dbReference type="GO" id="GO:0005615">
    <property type="term" value="C:extracellular space"/>
    <property type="evidence" value="ECO:0007669"/>
    <property type="project" value="TreeGrafter"/>
</dbReference>
<dbReference type="PRINTS" id="PR00722">
    <property type="entry name" value="CHYMOTRYPSIN"/>
</dbReference>
<dbReference type="PROSITE" id="PS00134">
    <property type="entry name" value="TRYPSIN_HIS"/>
    <property type="match status" value="1"/>
</dbReference>
<evidence type="ECO:0000256" key="6">
    <source>
        <dbReference type="ARBA" id="ARBA00023157"/>
    </source>
</evidence>
<dbReference type="SUPFAM" id="SSF50494">
    <property type="entry name" value="Trypsin-like serine proteases"/>
    <property type="match status" value="1"/>
</dbReference>
<dbReference type="SMART" id="SM00020">
    <property type="entry name" value="Tryp_SPc"/>
    <property type="match status" value="1"/>
</dbReference>
<dbReference type="PANTHER" id="PTHR24264">
    <property type="entry name" value="TRYPSIN-RELATED"/>
    <property type="match status" value="1"/>
</dbReference>
<dbReference type="OrthoDB" id="10061449at2759"/>
<keyword evidence="10" id="KW-1185">Reference proteome</keyword>
<dbReference type="InterPro" id="IPR001314">
    <property type="entry name" value="Peptidase_S1A"/>
</dbReference>
<dbReference type="EMBL" id="HG805985">
    <property type="protein sequence ID" value="CDW55844.1"/>
    <property type="molecule type" value="Genomic_DNA"/>
</dbReference>
<dbReference type="AlphaFoldDB" id="A0A077Z7U4"/>
<dbReference type="GO" id="GO:0004252">
    <property type="term" value="F:serine-type endopeptidase activity"/>
    <property type="evidence" value="ECO:0007669"/>
    <property type="project" value="InterPro"/>
</dbReference>
<dbReference type="PANTHER" id="PTHR24264:SF65">
    <property type="entry name" value="SRCR DOMAIN-CONTAINING PROTEIN"/>
    <property type="match status" value="1"/>
</dbReference>
<dbReference type="GO" id="GO:0006508">
    <property type="term" value="P:proteolysis"/>
    <property type="evidence" value="ECO:0007669"/>
    <property type="project" value="UniProtKB-KW"/>
</dbReference>
<dbReference type="Proteomes" id="UP000030665">
    <property type="component" value="Unassembled WGS sequence"/>
</dbReference>